<keyword evidence="3" id="KW-0808">Transferase</keyword>
<gene>
    <name evidence="8" type="primary">lanKC_3</name>
    <name evidence="8" type="ORF">GCM10010357_62370</name>
</gene>
<dbReference type="InterPro" id="IPR000719">
    <property type="entry name" value="Prot_kinase_dom"/>
</dbReference>
<accession>A0ABN0Z413</accession>
<evidence type="ECO:0000256" key="5">
    <source>
        <dbReference type="ARBA" id="ARBA00022777"/>
    </source>
</evidence>
<dbReference type="EMBL" id="BAAABX010000068">
    <property type="protein sequence ID" value="GAA0432303.1"/>
    <property type="molecule type" value="Genomic_DNA"/>
</dbReference>
<dbReference type="Gene3D" id="1.10.510.10">
    <property type="entry name" value="Transferase(Phosphotransferase) domain 1"/>
    <property type="match status" value="1"/>
</dbReference>
<dbReference type="CDD" id="cd04791">
    <property type="entry name" value="LanC_SerThrkinase"/>
    <property type="match status" value="1"/>
</dbReference>
<dbReference type="SUPFAM" id="SSF158745">
    <property type="entry name" value="LanC-like"/>
    <property type="match status" value="1"/>
</dbReference>
<dbReference type="Gene3D" id="1.50.10.10">
    <property type="match status" value="1"/>
</dbReference>
<evidence type="ECO:0000313" key="9">
    <source>
        <dbReference type="Proteomes" id="UP001500879"/>
    </source>
</evidence>
<organism evidence="8 9">
    <name type="scientific">Streptomyces luteireticuli</name>
    <dbReference type="NCBI Taxonomy" id="173858"/>
    <lineage>
        <taxon>Bacteria</taxon>
        <taxon>Bacillati</taxon>
        <taxon>Actinomycetota</taxon>
        <taxon>Actinomycetes</taxon>
        <taxon>Kitasatosporales</taxon>
        <taxon>Streptomycetaceae</taxon>
        <taxon>Streptomyces</taxon>
    </lineage>
</organism>
<keyword evidence="4" id="KW-0547">Nucleotide-binding</keyword>
<dbReference type="NCBIfam" id="NF038151">
    <property type="entry name" value="lanthi_synth_III"/>
    <property type="match status" value="1"/>
</dbReference>
<dbReference type="PROSITE" id="PS50011">
    <property type="entry name" value="PROTEIN_KINASE_DOM"/>
    <property type="match status" value="1"/>
</dbReference>
<dbReference type="PANTHER" id="PTHR43289">
    <property type="entry name" value="MITOGEN-ACTIVATED PROTEIN KINASE KINASE KINASE 20-RELATED"/>
    <property type="match status" value="1"/>
</dbReference>
<dbReference type="InterPro" id="IPR057929">
    <property type="entry name" value="RamC_N"/>
</dbReference>
<comment type="caution">
    <text evidence="8">The sequence shown here is derived from an EMBL/GenBank/DDBJ whole genome shotgun (WGS) entry which is preliminary data.</text>
</comment>
<name>A0ABN0Z413_9ACTN</name>
<keyword evidence="9" id="KW-1185">Reference proteome</keyword>
<proteinExistence type="predicted"/>
<evidence type="ECO:0000256" key="2">
    <source>
        <dbReference type="ARBA" id="ARBA00022527"/>
    </source>
</evidence>
<evidence type="ECO:0000256" key="4">
    <source>
        <dbReference type="ARBA" id="ARBA00022741"/>
    </source>
</evidence>
<dbReference type="InterPro" id="IPR012341">
    <property type="entry name" value="6hp_glycosidase-like_sf"/>
</dbReference>
<protein>
    <recommendedName>
        <fullName evidence="1">non-specific serine/threonine protein kinase</fullName>
        <ecNumber evidence="1">2.7.11.1</ecNumber>
    </recommendedName>
</protein>
<dbReference type="SMART" id="SM00220">
    <property type="entry name" value="S_TKc"/>
    <property type="match status" value="1"/>
</dbReference>
<evidence type="ECO:0000256" key="1">
    <source>
        <dbReference type="ARBA" id="ARBA00012513"/>
    </source>
</evidence>
<sequence>MDKRYETYCMADPVFFEAPGRDGEQGAGTDYEVSRWPVPEGWMRHRNDVWLELFPRGERMVGQGWKIHASGTDANAERIIETVHRFCVPRGYAFKFLPSRRTFLGQNAKYAPRGGSGKLVTIYPRSEQELTDALMGLSALLEGEPGPYILSDARYEAGPLYVRYGGFRKRELLLESGDVVPAMQGPDGELVPDIRKPVFEIPSWVTPPDVLKASIAARTVPSEESFPYRIEKPLHFSNGGGIYLVTRLADGTQAVLKEARPYAGLDAAGTEAVTRLQRERDILEKLAGTPGVPQVYEYFTVWDHHFLAIEYFDGERLSSREAQTYPLLGPAATDEEKAAYTSWAVEVCDQVEGLLDGVHARGVVYGDVHPHNVLILGDGRAVLVDFETSSADSEDYRQALAAPGFAAPPELRGTAIDKFALAVLRVWLFMPIVPILVLDRSKAHDLIDAMRENFPVPDSYVQAIRDGLGTSMPSTSAIKAGIGAPKVRIEGDATDWPAFMDSMAAAISASATTCRADRLFPGDVRQFSHAGDTFAFGASGVLYALLECGYPIPEGADSWLVAAVDRIGIVRPGFFDGVHGTAHVLDKMGLRDEAVKLMDHADPLLDRLYNPNLFGGLSGIGLNLMHFAAVTGDSAFGDRALQLAERVAETVARGVFPMQGSASAVAELGLVRKQVGPAGLLTGWSGPALLLLRAYERTGETAWLDAAFQASHRDLDRCRVSEFGTLNVDEGWRLNPYVEGGAAGIALVGAELVRHREDARLSDSLEAARKACASEFFVLPALWTGRVGQMAALQHLSGPDDPEVVDVTRRHLERLSWHLLGLHGEAVFPGFQLLRISMDYATGNAGILLGLKSVLSGGSVGFLPFLRRAAHAD</sequence>
<dbReference type="EC" id="2.7.11.1" evidence="1"/>
<dbReference type="SUPFAM" id="SSF56112">
    <property type="entry name" value="Protein kinase-like (PK-like)"/>
    <property type="match status" value="1"/>
</dbReference>
<dbReference type="Pfam" id="PF25816">
    <property type="entry name" value="RamC_N"/>
    <property type="match status" value="1"/>
</dbReference>
<evidence type="ECO:0000259" key="7">
    <source>
        <dbReference type="PROSITE" id="PS50011"/>
    </source>
</evidence>
<dbReference type="PANTHER" id="PTHR43289:SF6">
    <property type="entry name" value="SERINE_THREONINE-PROTEIN KINASE NEKL-3"/>
    <property type="match status" value="1"/>
</dbReference>
<dbReference type="SMART" id="SM01260">
    <property type="entry name" value="LANC_like"/>
    <property type="match status" value="1"/>
</dbReference>
<dbReference type="Proteomes" id="UP001500879">
    <property type="component" value="Unassembled WGS sequence"/>
</dbReference>
<dbReference type="RefSeq" id="WP_344031560.1">
    <property type="nucleotide sequence ID" value="NZ_BAAABX010000068.1"/>
</dbReference>
<evidence type="ECO:0000313" key="8">
    <source>
        <dbReference type="EMBL" id="GAA0432303.1"/>
    </source>
</evidence>
<dbReference type="InterPro" id="IPR058053">
    <property type="entry name" value="RamC_C"/>
</dbReference>
<dbReference type="Pfam" id="PF00069">
    <property type="entry name" value="Pkinase"/>
    <property type="match status" value="1"/>
</dbReference>
<dbReference type="InterPro" id="IPR011009">
    <property type="entry name" value="Kinase-like_dom_sf"/>
</dbReference>
<keyword evidence="2" id="KW-0723">Serine/threonine-protein kinase</keyword>
<dbReference type="InterPro" id="IPR007822">
    <property type="entry name" value="LANC-like"/>
</dbReference>
<keyword evidence="6" id="KW-0067">ATP-binding</keyword>
<dbReference type="InterPro" id="IPR053524">
    <property type="entry name" value="Aerial_hyphae_peptide-synth"/>
</dbReference>
<evidence type="ECO:0000256" key="3">
    <source>
        <dbReference type="ARBA" id="ARBA00022679"/>
    </source>
</evidence>
<feature type="domain" description="Protein kinase" evidence="7">
    <location>
        <begin position="228"/>
        <end position="487"/>
    </location>
</feature>
<evidence type="ECO:0000256" key="6">
    <source>
        <dbReference type="ARBA" id="ARBA00022840"/>
    </source>
</evidence>
<reference evidence="8 9" key="1">
    <citation type="journal article" date="2019" name="Int. J. Syst. Evol. Microbiol.">
        <title>The Global Catalogue of Microorganisms (GCM) 10K type strain sequencing project: providing services to taxonomists for standard genome sequencing and annotation.</title>
        <authorList>
            <consortium name="The Broad Institute Genomics Platform"/>
            <consortium name="The Broad Institute Genome Sequencing Center for Infectious Disease"/>
            <person name="Wu L."/>
            <person name="Ma J."/>
        </authorList>
    </citation>
    <scope>NUCLEOTIDE SEQUENCE [LARGE SCALE GENOMIC DNA]</scope>
    <source>
        <strain evidence="8 9">JCM 4788</strain>
    </source>
</reference>
<keyword evidence="5" id="KW-0418">Kinase</keyword>